<protein>
    <submittedName>
        <fullName evidence="1">Uncharacterized protein</fullName>
    </submittedName>
</protein>
<reference evidence="2" key="1">
    <citation type="journal article" date="2022" name="Mol. Ecol. Resour.">
        <title>The genomes of chicory, endive, great burdock and yacon provide insights into Asteraceae palaeo-polyploidization history and plant inulin production.</title>
        <authorList>
            <person name="Fan W."/>
            <person name="Wang S."/>
            <person name="Wang H."/>
            <person name="Wang A."/>
            <person name="Jiang F."/>
            <person name="Liu H."/>
            <person name="Zhao H."/>
            <person name="Xu D."/>
            <person name="Zhang Y."/>
        </authorList>
    </citation>
    <scope>NUCLEOTIDE SEQUENCE [LARGE SCALE GENOMIC DNA]</scope>
    <source>
        <strain evidence="2">cv. Niubang</strain>
    </source>
</reference>
<proteinExistence type="predicted"/>
<organism evidence="1 2">
    <name type="scientific">Arctium lappa</name>
    <name type="common">Greater burdock</name>
    <name type="synonym">Lappa major</name>
    <dbReference type="NCBI Taxonomy" id="4217"/>
    <lineage>
        <taxon>Eukaryota</taxon>
        <taxon>Viridiplantae</taxon>
        <taxon>Streptophyta</taxon>
        <taxon>Embryophyta</taxon>
        <taxon>Tracheophyta</taxon>
        <taxon>Spermatophyta</taxon>
        <taxon>Magnoliopsida</taxon>
        <taxon>eudicotyledons</taxon>
        <taxon>Gunneridae</taxon>
        <taxon>Pentapetalae</taxon>
        <taxon>asterids</taxon>
        <taxon>campanulids</taxon>
        <taxon>Asterales</taxon>
        <taxon>Asteraceae</taxon>
        <taxon>Carduoideae</taxon>
        <taxon>Cardueae</taxon>
        <taxon>Arctiinae</taxon>
        <taxon>Arctium</taxon>
    </lineage>
</organism>
<accession>A0ACB9B1G6</accession>
<reference evidence="1 2" key="2">
    <citation type="journal article" date="2022" name="Mol. Ecol. Resour.">
        <title>The genomes of chicory, endive, great burdock and yacon provide insights into Asteraceae paleo-polyploidization history and plant inulin production.</title>
        <authorList>
            <person name="Fan W."/>
            <person name="Wang S."/>
            <person name="Wang H."/>
            <person name="Wang A."/>
            <person name="Jiang F."/>
            <person name="Liu H."/>
            <person name="Zhao H."/>
            <person name="Xu D."/>
            <person name="Zhang Y."/>
        </authorList>
    </citation>
    <scope>NUCLEOTIDE SEQUENCE [LARGE SCALE GENOMIC DNA]</scope>
    <source>
        <strain evidence="2">cv. Niubang</strain>
    </source>
</reference>
<keyword evidence="2" id="KW-1185">Reference proteome</keyword>
<dbReference type="EMBL" id="CM042053">
    <property type="protein sequence ID" value="KAI3716339.1"/>
    <property type="molecule type" value="Genomic_DNA"/>
</dbReference>
<gene>
    <name evidence="1" type="ORF">L6452_23609</name>
</gene>
<dbReference type="Proteomes" id="UP001055879">
    <property type="component" value="Linkage Group LG07"/>
</dbReference>
<name>A0ACB9B1G6_ARCLA</name>
<comment type="caution">
    <text evidence="1">The sequence shown here is derived from an EMBL/GenBank/DDBJ whole genome shotgun (WGS) entry which is preliminary data.</text>
</comment>
<sequence length="68" mass="7718">MVRSKTETVEDLAAIFPQFSSQIQSLKFTTISSILDLKLKHFSLFPPVSVHQSIQSIVVFRNLNPPIF</sequence>
<evidence type="ECO:0000313" key="2">
    <source>
        <dbReference type="Proteomes" id="UP001055879"/>
    </source>
</evidence>
<evidence type="ECO:0000313" key="1">
    <source>
        <dbReference type="EMBL" id="KAI3716339.1"/>
    </source>
</evidence>